<dbReference type="PROSITE" id="PS01124">
    <property type="entry name" value="HTH_ARAC_FAMILY_2"/>
    <property type="match status" value="1"/>
</dbReference>
<keyword evidence="7" id="KW-1185">Reference proteome</keyword>
<feature type="region of interest" description="Disordered" evidence="4">
    <location>
        <begin position="319"/>
        <end position="340"/>
    </location>
</feature>
<dbReference type="EMBL" id="CP016793">
    <property type="protein sequence ID" value="ANZ38146.1"/>
    <property type="molecule type" value="Genomic_DNA"/>
</dbReference>
<name>A0A1B2HK90_9PSEU</name>
<dbReference type="Pfam" id="PF12833">
    <property type="entry name" value="HTH_18"/>
    <property type="match status" value="1"/>
</dbReference>
<protein>
    <recommendedName>
        <fullName evidence="5">HTH araC/xylS-type domain-containing protein</fullName>
    </recommendedName>
</protein>
<dbReference type="InterPro" id="IPR050204">
    <property type="entry name" value="AraC_XylS_family_regulators"/>
</dbReference>
<dbReference type="PRINTS" id="PR00032">
    <property type="entry name" value="HTHARAC"/>
</dbReference>
<reference evidence="6 7" key="1">
    <citation type="submission" date="2016-07" db="EMBL/GenBank/DDBJ databases">
        <title>Complete genome sequence of the Lentzea guizhouensis DHS C013.</title>
        <authorList>
            <person name="Cao C."/>
        </authorList>
    </citation>
    <scope>NUCLEOTIDE SEQUENCE [LARGE SCALE GENOMIC DNA]</scope>
    <source>
        <strain evidence="6 7">DHS C013</strain>
    </source>
</reference>
<dbReference type="STRING" id="1586287.BBK82_20860"/>
<dbReference type="GO" id="GO:0003700">
    <property type="term" value="F:DNA-binding transcription factor activity"/>
    <property type="evidence" value="ECO:0007669"/>
    <property type="project" value="InterPro"/>
</dbReference>
<gene>
    <name evidence="6" type="ORF">BBK82_20860</name>
</gene>
<dbReference type="AlphaFoldDB" id="A0A1B2HK90"/>
<dbReference type="InterPro" id="IPR018060">
    <property type="entry name" value="HTH_AraC"/>
</dbReference>
<dbReference type="InterPro" id="IPR009057">
    <property type="entry name" value="Homeodomain-like_sf"/>
</dbReference>
<evidence type="ECO:0000259" key="5">
    <source>
        <dbReference type="PROSITE" id="PS01124"/>
    </source>
</evidence>
<feature type="domain" description="HTH araC/xylS-type" evidence="5">
    <location>
        <begin position="217"/>
        <end position="318"/>
    </location>
</feature>
<dbReference type="Proteomes" id="UP000093053">
    <property type="component" value="Chromosome"/>
</dbReference>
<dbReference type="SUPFAM" id="SSF46689">
    <property type="entry name" value="Homeodomain-like"/>
    <property type="match status" value="1"/>
</dbReference>
<sequence length="340" mass="36630">MIDTDDVDAGSAFDHFRDGLSRAQVPMDIRCATPGEFHARHRSVDLGGVSTASVLWRPGRYEVARTSALISRSDPGVYRVLLNLSGTSEFLHQGRHATLGAGEMALFDTSAPFFGRRAPGADRTGRSIMLTLPHTALPLPPRTVRTALGAVLPSRSGTGGLVRGLLQEIDVRAGAGEIAAAHRLSAALLDVLVVHLAECSGTTSPAVRESGERTTWLRVRAFVAERLGDPGLSPECVAAAHHMSVRTLQRLFSHHNTTVAGWIRAQRLERCRHDLLDPHTAATSVRAIAHHWGFSDQAHFTRAFRTAYGMTPLQCRPAAGADGQRVGAQTQEFSPPPGEE</sequence>
<keyword evidence="3" id="KW-0804">Transcription</keyword>
<accession>A0A1B2HK90</accession>
<keyword evidence="2" id="KW-0238">DNA-binding</keyword>
<evidence type="ECO:0000256" key="3">
    <source>
        <dbReference type="ARBA" id="ARBA00023163"/>
    </source>
</evidence>
<organism evidence="6 7">
    <name type="scientific">Lentzea guizhouensis</name>
    <dbReference type="NCBI Taxonomy" id="1586287"/>
    <lineage>
        <taxon>Bacteria</taxon>
        <taxon>Bacillati</taxon>
        <taxon>Actinomycetota</taxon>
        <taxon>Actinomycetes</taxon>
        <taxon>Pseudonocardiales</taxon>
        <taxon>Pseudonocardiaceae</taxon>
        <taxon>Lentzea</taxon>
    </lineage>
</organism>
<evidence type="ECO:0000313" key="6">
    <source>
        <dbReference type="EMBL" id="ANZ38146.1"/>
    </source>
</evidence>
<dbReference type="SMART" id="SM00342">
    <property type="entry name" value="HTH_ARAC"/>
    <property type="match status" value="1"/>
</dbReference>
<dbReference type="InterPro" id="IPR035418">
    <property type="entry name" value="AraC-bd_2"/>
</dbReference>
<dbReference type="PANTHER" id="PTHR46796:SF6">
    <property type="entry name" value="ARAC SUBFAMILY"/>
    <property type="match status" value="1"/>
</dbReference>
<dbReference type="GO" id="GO:0043565">
    <property type="term" value="F:sequence-specific DNA binding"/>
    <property type="evidence" value="ECO:0007669"/>
    <property type="project" value="InterPro"/>
</dbReference>
<evidence type="ECO:0000256" key="4">
    <source>
        <dbReference type="SAM" id="MobiDB-lite"/>
    </source>
</evidence>
<dbReference type="Pfam" id="PF14525">
    <property type="entry name" value="AraC_binding_2"/>
    <property type="match status" value="1"/>
</dbReference>
<dbReference type="InterPro" id="IPR020449">
    <property type="entry name" value="Tscrpt_reg_AraC-type_HTH"/>
</dbReference>
<keyword evidence="1" id="KW-0805">Transcription regulation</keyword>
<dbReference type="KEGG" id="led:BBK82_20860"/>
<dbReference type="PANTHER" id="PTHR46796">
    <property type="entry name" value="HTH-TYPE TRANSCRIPTIONAL ACTIVATOR RHAS-RELATED"/>
    <property type="match status" value="1"/>
</dbReference>
<evidence type="ECO:0000313" key="7">
    <source>
        <dbReference type="Proteomes" id="UP000093053"/>
    </source>
</evidence>
<evidence type="ECO:0000256" key="2">
    <source>
        <dbReference type="ARBA" id="ARBA00023125"/>
    </source>
</evidence>
<proteinExistence type="predicted"/>
<evidence type="ECO:0000256" key="1">
    <source>
        <dbReference type="ARBA" id="ARBA00023015"/>
    </source>
</evidence>
<dbReference type="Gene3D" id="1.10.10.60">
    <property type="entry name" value="Homeodomain-like"/>
    <property type="match status" value="1"/>
</dbReference>